<evidence type="ECO:0008006" key="4">
    <source>
        <dbReference type="Google" id="ProtNLM"/>
    </source>
</evidence>
<proteinExistence type="predicted"/>
<feature type="chain" id="PRO_5046530298" description="Porin" evidence="1">
    <location>
        <begin position="31"/>
        <end position="209"/>
    </location>
</feature>
<keyword evidence="3" id="KW-1185">Reference proteome</keyword>
<dbReference type="EMBL" id="CP008944">
    <property type="protein sequence ID" value="AIG63472.1"/>
    <property type="molecule type" value="Genomic_DNA"/>
</dbReference>
<accession>A0ABM5QL27</accession>
<protein>
    <recommendedName>
        <fullName evidence="4">Porin</fullName>
    </recommendedName>
</protein>
<reference evidence="2 3" key="1">
    <citation type="submission" date="2014-07" db="EMBL/GenBank/DDBJ databases">
        <title>Complete genome sequence of Corynebacterium atypicum DSM 44849: identifiction of the mycolic acid biosynthesis genes.</title>
        <authorList>
            <person name="Tippelt A."/>
            <person name="Mollmann S."/>
            <person name="Albersmeier A."/>
            <person name="Jaenicke S."/>
            <person name="Ruckert C."/>
            <person name="Tauch A."/>
        </authorList>
    </citation>
    <scope>NUCLEOTIDE SEQUENCE [LARGE SCALE GENOMIC DNA]</scope>
    <source>
        <strain evidence="2 3">R2070</strain>
    </source>
</reference>
<name>A0ABM5QL27_9CORY</name>
<evidence type="ECO:0000256" key="1">
    <source>
        <dbReference type="SAM" id="SignalP"/>
    </source>
</evidence>
<dbReference type="NCBIfam" id="NF038134">
    <property type="entry name" value="choice_anch_M"/>
    <property type="match status" value="1"/>
</dbReference>
<organism evidence="2 3">
    <name type="scientific">Corynebacterium atypicum</name>
    <dbReference type="NCBI Taxonomy" id="191610"/>
    <lineage>
        <taxon>Bacteria</taxon>
        <taxon>Bacillati</taxon>
        <taxon>Actinomycetota</taxon>
        <taxon>Actinomycetes</taxon>
        <taxon>Mycobacteriales</taxon>
        <taxon>Corynebacteriaceae</taxon>
        <taxon>Corynebacterium</taxon>
    </lineage>
</organism>
<gene>
    <name evidence="2" type="ORF">CATYP_00885</name>
</gene>
<sequence length="209" mass="22396">MPHRMPHLRAVATIAGIVALGAAVAPPAFAGPDDAKTVLTEGHVDAPKAFWEGNNFVLKGEQGGNLPKIDDAVIWMGKGTGTKEQYIYEVGEGQNDSILGDKGALLYHGQAAKERGFPIWAGFGADIGIPTDKLRDGTFSMDIVGFDGPGRMDIWRQPFDGTGPNIMWSSHRPGLRSAWVAAGSHTHNETTFLYQARPLRGDLPGHGAR</sequence>
<evidence type="ECO:0000313" key="2">
    <source>
        <dbReference type="EMBL" id="AIG63472.1"/>
    </source>
</evidence>
<dbReference type="Proteomes" id="UP000028504">
    <property type="component" value="Chromosome"/>
</dbReference>
<feature type="signal peptide" evidence="1">
    <location>
        <begin position="1"/>
        <end position="30"/>
    </location>
</feature>
<evidence type="ECO:0000313" key="3">
    <source>
        <dbReference type="Proteomes" id="UP000028504"/>
    </source>
</evidence>
<keyword evidence="1" id="KW-0732">Signal</keyword>